<keyword evidence="2" id="KW-1185">Reference proteome</keyword>
<sequence length="125" mass="14208">MFGSSYTHKRLATHNFIFSSVHTQIQVLFLIPYIQPLILYFEIFNGEEGRTNRVLLGGGAITSGVPHKTSHCPKLETIREERAGELLGQEAALVINLDLNLNWFNEILSYFRVGLSQKVHHICKN</sequence>
<gene>
    <name evidence="1" type="ORF">CDL12_02155</name>
</gene>
<reference evidence="2" key="1">
    <citation type="journal article" date="2018" name="Gigascience">
        <title>Genome assembly of the Pink Ipe (Handroanthus impetiginosus, Bignoniaceae), a highly valued, ecologically keystone Neotropical timber forest tree.</title>
        <authorList>
            <person name="Silva-Junior O.B."/>
            <person name="Grattapaglia D."/>
            <person name="Novaes E."/>
            <person name="Collevatti R.G."/>
        </authorList>
    </citation>
    <scope>NUCLEOTIDE SEQUENCE [LARGE SCALE GENOMIC DNA]</scope>
    <source>
        <strain evidence="2">cv. UFG-1</strain>
    </source>
</reference>
<organism evidence="1 2">
    <name type="scientific">Handroanthus impetiginosus</name>
    <dbReference type="NCBI Taxonomy" id="429701"/>
    <lineage>
        <taxon>Eukaryota</taxon>
        <taxon>Viridiplantae</taxon>
        <taxon>Streptophyta</taxon>
        <taxon>Embryophyta</taxon>
        <taxon>Tracheophyta</taxon>
        <taxon>Spermatophyta</taxon>
        <taxon>Magnoliopsida</taxon>
        <taxon>eudicotyledons</taxon>
        <taxon>Gunneridae</taxon>
        <taxon>Pentapetalae</taxon>
        <taxon>asterids</taxon>
        <taxon>lamiids</taxon>
        <taxon>Lamiales</taxon>
        <taxon>Bignoniaceae</taxon>
        <taxon>Crescentiina</taxon>
        <taxon>Tabebuia alliance</taxon>
        <taxon>Handroanthus</taxon>
    </lineage>
</organism>
<dbReference type="EMBL" id="NKXS01000309">
    <property type="protein sequence ID" value="PIN25103.1"/>
    <property type="molecule type" value="Genomic_DNA"/>
</dbReference>
<evidence type="ECO:0000313" key="2">
    <source>
        <dbReference type="Proteomes" id="UP000231279"/>
    </source>
</evidence>
<dbReference type="Proteomes" id="UP000231279">
    <property type="component" value="Unassembled WGS sequence"/>
</dbReference>
<name>A0A2G9I5R4_9LAMI</name>
<proteinExistence type="predicted"/>
<accession>A0A2G9I5R4</accession>
<evidence type="ECO:0000313" key="1">
    <source>
        <dbReference type="EMBL" id="PIN25103.1"/>
    </source>
</evidence>
<dbReference type="AlphaFoldDB" id="A0A2G9I5R4"/>
<comment type="caution">
    <text evidence="1">The sequence shown here is derived from an EMBL/GenBank/DDBJ whole genome shotgun (WGS) entry which is preliminary data.</text>
</comment>
<protein>
    <submittedName>
        <fullName evidence="1">Uncharacterized protein</fullName>
    </submittedName>
</protein>